<evidence type="ECO:0000256" key="6">
    <source>
        <dbReference type="ARBA" id="ARBA00023273"/>
    </source>
</evidence>
<dbReference type="OrthoDB" id="8185227at2759"/>
<evidence type="ECO:0000256" key="7">
    <source>
        <dbReference type="ARBA" id="ARBA00035003"/>
    </source>
</evidence>
<evidence type="ECO:0000256" key="5">
    <source>
        <dbReference type="ARBA" id="ARBA00023212"/>
    </source>
</evidence>
<accession>A0A267E257</accession>
<keyword evidence="3" id="KW-0282">Flagellum</keyword>
<dbReference type="PANTHER" id="PTHR31180">
    <property type="entry name" value="CILIA- AND FLAGELLA-ASSOCIATED PROTEIN 107-RELATED"/>
    <property type="match status" value="1"/>
</dbReference>
<keyword evidence="6" id="KW-0966">Cell projection</keyword>
<protein>
    <submittedName>
        <fullName evidence="10">Uncharacterized protein</fullName>
    </submittedName>
</protein>
<comment type="function">
    <text evidence="7">Microtubule inner protein (MIP) part of the dynein-decorated doublet microtubules (DMTs) in cilia axoneme, which is required for motile cilia beating.</text>
</comment>
<comment type="subunit">
    <text evidence="8">Microtubule inner protein component of sperm flagellar doublet microtubules.</text>
</comment>
<keyword evidence="2" id="KW-0963">Cytoplasm</keyword>
<gene>
    <name evidence="10" type="ORF">BOX15_Mlig028821g3</name>
</gene>
<reference evidence="10 11" key="1">
    <citation type="submission" date="2017-06" db="EMBL/GenBank/DDBJ databases">
        <title>A platform for efficient transgenesis in Macrostomum lignano, a flatworm model organism for stem cell research.</title>
        <authorList>
            <person name="Berezikov E."/>
        </authorList>
    </citation>
    <scope>NUCLEOTIDE SEQUENCE [LARGE SCALE GENOMIC DNA]</scope>
    <source>
        <strain evidence="10">DV1</strain>
        <tissue evidence="10">Whole organism</tissue>
    </source>
</reference>
<keyword evidence="4" id="KW-0969">Cilium</keyword>
<evidence type="ECO:0000256" key="2">
    <source>
        <dbReference type="ARBA" id="ARBA00022490"/>
    </source>
</evidence>
<evidence type="ECO:0000256" key="9">
    <source>
        <dbReference type="SAM" id="MobiDB-lite"/>
    </source>
</evidence>
<dbReference type="Pfam" id="PF22595">
    <property type="entry name" value="CFAP107"/>
    <property type="match status" value="1"/>
</dbReference>
<name>A0A267E257_9PLAT</name>
<keyword evidence="11" id="KW-1185">Reference proteome</keyword>
<dbReference type="InterPro" id="IPR037662">
    <property type="entry name" value="CFAP68/107"/>
</dbReference>
<dbReference type="GO" id="GO:0005879">
    <property type="term" value="C:axonemal microtubule"/>
    <property type="evidence" value="ECO:0007669"/>
    <property type="project" value="TreeGrafter"/>
</dbReference>
<keyword evidence="5" id="KW-0206">Cytoskeleton</keyword>
<dbReference type="STRING" id="282301.A0A267E257"/>
<organism evidence="10 11">
    <name type="scientific">Macrostomum lignano</name>
    <dbReference type="NCBI Taxonomy" id="282301"/>
    <lineage>
        <taxon>Eukaryota</taxon>
        <taxon>Metazoa</taxon>
        <taxon>Spiralia</taxon>
        <taxon>Lophotrochozoa</taxon>
        <taxon>Platyhelminthes</taxon>
        <taxon>Rhabditophora</taxon>
        <taxon>Macrostomorpha</taxon>
        <taxon>Macrostomida</taxon>
        <taxon>Macrostomidae</taxon>
        <taxon>Macrostomum</taxon>
    </lineage>
</organism>
<evidence type="ECO:0000256" key="8">
    <source>
        <dbReference type="ARBA" id="ARBA00046435"/>
    </source>
</evidence>
<dbReference type="InterPro" id="IPR054709">
    <property type="entry name" value="CFAP107"/>
</dbReference>
<evidence type="ECO:0000313" key="11">
    <source>
        <dbReference type="Proteomes" id="UP000215902"/>
    </source>
</evidence>
<evidence type="ECO:0000256" key="1">
    <source>
        <dbReference type="ARBA" id="ARBA00004611"/>
    </source>
</evidence>
<evidence type="ECO:0000256" key="3">
    <source>
        <dbReference type="ARBA" id="ARBA00022846"/>
    </source>
</evidence>
<dbReference type="Proteomes" id="UP000215902">
    <property type="component" value="Unassembled WGS sequence"/>
</dbReference>
<dbReference type="EMBL" id="NIVC01002825">
    <property type="protein sequence ID" value="PAA54994.1"/>
    <property type="molecule type" value="Genomic_DNA"/>
</dbReference>
<feature type="region of interest" description="Disordered" evidence="9">
    <location>
        <begin position="180"/>
        <end position="209"/>
    </location>
</feature>
<comment type="subcellular location">
    <subcellularLocation>
        <location evidence="1">Cytoplasm</location>
        <location evidence="1">Cytoskeleton</location>
        <location evidence="1">Flagellum axoneme</location>
    </subcellularLocation>
</comment>
<proteinExistence type="predicted"/>
<dbReference type="PANTHER" id="PTHR31180:SF2">
    <property type="entry name" value="CILIA- AND FLAGELLA-ASSOCIATED PROTEIN 107"/>
    <property type="match status" value="1"/>
</dbReference>
<evidence type="ECO:0000256" key="4">
    <source>
        <dbReference type="ARBA" id="ARBA00023069"/>
    </source>
</evidence>
<sequence>MDPGASNWDVSKRYKTDVLVGNWFEERLVYDRKNHTHPSSYSIDFQQRGYQQPDVVLRRNGWIRSNGVGKEILLAHHGDAYKKNWITWYDEDFNGRGLPRNPPLRDWHSGNMAWSPERSDFPVQGSPTNWGLKERLDKRWNTSLQERSTTSKNDFSTTYNASYLKPRTEDLLAARQPSFLPPISGRMPANTGSQDKFEEPAQKLSVVAT</sequence>
<evidence type="ECO:0000313" key="10">
    <source>
        <dbReference type="EMBL" id="PAA54994.1"/>
    </source>
</evidence>
<comment type="caution">
    <text evidence="10">The sequence shown here is derived from an EMBL/GenBank/DDBJ whole genome shotgun (WGS) entry which is preliminary data.</text>
</comment>
<dbReference type="AlphaFoldDB" id="A0A267E257"/>
<dbReference type="GO" id="GO:0030317">
    <property type="term" value="P:flagellated sperm motility"/>
    <property type="evidence" value="ECO:0007669"/>
    <property type="project" value="InterPro"/>
</dbReference>